<feature type="compositionally biased region" description="Polar residues" evidence="1">
    <location>
        <begin position="722"/>
        <end position="737"/>
    </location>
</feature>
<keyword evidence="3" id="KW-1185">Reference proteome</keyword>
<feature type="region of interest" description="Disordered" evidence="1">
    <location>
        <begin position="1"/>
        <end position="72"/>
    </location>
</feature>
<proteinExistence type="predicted"/>
<feature type="compositionally biased region" description="Basic and acidic residues" evidence="1">
    <location>
        <begin position="149"/>
        <end position="160"/>
    </location>
</feature>
<feature type="region of interest" description="Disordered" evidence="1">
    <location>
        <begin position="115"/>
        <end position="225"/>
    </location>
</feature>
<feature type="compositionally biased region" description="Acidic residues" evidence="1">
    <location>
        <begin position="739"/>
        <end position="749"/>
    </location>
</feature>
<feature type="region of interest" description="Disordered" evidence="1">
    <location>
        <begin position="519"/>
        <end position="749"/>
    </location>
</feature>
<evidence type="ECO:0000313" key="3">
    <source>
        <dbReference type="Proteomes" id="UP000053424"/>
    </source>
</evidence>
<dbReference type="Proteomes" id="UP000053424">
    <property type="component" value="Unassembled WGS sequence"/>
</dbReference>
<feature type="compositionally biased region" description="Basic and acidic residues" evidence="1">
    <location>
        <begin position="51"/>
        <end position="60"/>
    </location>
</feature>
<feature type="region of interest" description="Disordered" evidence="1">
    <location>
        <begin position="393"/>
        <end position="473"/>
    </location>
</feature>
<gene>
    <name evidence="2" type="ORF">M413DRAFT_9087</name>
</gene>
<feature type="compositionally biased region" description="Polar residues" evidence="1">
    <location>
        <begin position="663"/>
        <end position="675"/>
    </location>
</feature>
<organism evidence="2 3">
    <name type="scientific">Hebeloma cylindrosporum</name>
    <dbReference type="NCBI Taxonomy" id="76867"/>
    <lineage>
        <taxon>Eukaryota</taxon>
        <taxon>Fungi</taxon>
        <taxon>Dikarya</taxon>
        <taxon>Basidiomycota</taxon>
        <taxon>Agaricomycotina</taxon>
        <taxon>Agaricomycetes</taxon>
        <taxon>Agaricomycetidae</taxon>
        <taxon>Agaricales</taxon>
        <taxon>Agaricineae</taxon>
        <taxon>Hymenogastraceae</taxon>
        <taxon>Hebeloma</taxon>
    </lineage>
</organism>
<dbReference type="AlphaFoldDB" id="A0A0C3C7G3"/>
<sequence length="894" mass="96832">MNVEALYVAHPLKDGGRTDPDQTSSNGPSHKTAYHPKSQLKHTVSLSSLEPLKDGLESKLKPKAKPRKKKSMAQLLASPFVSRASSPVATHIPTSQANQDPGIRFSNPKKRTALAETSFDSNLPADSRPTSRSRSHHPNSLAYVPQHILPERRNNDDAHKSSKSRPSANAEHLDNARRRHTRGGENSNPLKRDLAEGQLSRKKNQDRERRPSAPSSLLRPRPLPLPFRVPVTEDIPKSNANLNKYGLTSGLNVFLGPSIHHSDNAGLAAHQQKTTAKLDPEVPSTKTQAIIPHPVPLAHQKRQTNANDEDSDAGMAWMHRRSGVNFDRPPSQMEFFGSAGGISGLGFGIGLDDPVFTSDDDDDGSSDEAVIPMVTKGRVGARLDLGLELDGGGFGEDAWGISTPLKGGDIQNDRKKQEDQQSQQLQRGQGLAGRLTSHLPPKSQLGLKANDDEEDEGQDQEEMPDNGSGEDMDLTASATFGYLEVIAAGATDRHGNSDEGDITPWITDSLISPPTVYLEKKKRDGRDGNTPADEINAGQGDDQEGKTTLGSTTRLSSPFRLTSPTGLSTPFTEMTNDQQDESENQAVIVKQFNQDTAGSTKVTNATTNKNPTRTRSGTIVPANPMPPGARRTRSGTIVGPLAAPPAPPPSNKICVGSTRRTRSGTIVANSSSVTGPQAPGESGPVSQPDRVGRASGSLLKMKDRRVQPRPTSEEDGNDDRGTATTNKDLLARDTSTNDPEFEFDADSESEDAVECFADSLYVPRRTSAPDPIDFLRFASIEEGDDEVEHLPMEFATGAEERAMRWCVAEEPPSPEVQKRRGRGGRFGLFGGILGGRGHGKRGGKKVSKNLKTRFVGVQHGEEEEDTTQLQKEQEMEMEDDELLLRPGESASLWI</sequence>
<dbReference type="OrthoDB" id="3071639at2759"/>
<dbReference type="HOGENOM" id="CLU_323391_0_0_1"/>
<name>A0A0C3C7G3_HEBCY</name>
<feature type="compositionally biased region" description="Polar residues" evidence="1">
    <location>
        <begin position="546"/>
        <end position="577"/>
    </location>
</feature>
<feature type="compositionally biased region" description="Polar residues" evidence="1">
    <location>
        <begin position="591"/>
        <end position="617"/>
    </location>
</feature>
<reference evidence="2 3" key="1">
    <citation type="submission" date="2014-04" db="EMBL/GenBank/DDBJ databases">
        <authorList>
            <consortium name="DOE Joint Genome Institute"/>
            <person name="Kuo A."/>
            <person name="Gay G."/>
            <person name="Dore J."/>
            <person name="Kohler A."/>
            <person name="Nagy L.G."/>
            <person name="Floudas D."/>
            <person name="Copeland A."/>
            <person name="Barry K.W."/>
            <person name="Cichocki N."/>
            <person name="Veneault-Fourrey C."/>
            <person name="LaButti K."/>
            <person name="Lindquist E.A."/>
            <person name="Lipzen A."/>
            <person name="Lundell T."/>
            <person name="Morin E."/>
            <person name="Murat C."/>
            <person name="Sun H."/>
            <person name="Tunlid A."/>
            <person name="Henrissat B."/>
            <person name="Grigoriev I.V."/>
            <person name="Hibbett D.S."/>
            <person name="Martin F."/>
            <person name="Nordberg H.P."/>
            <person name="Cantor M.N."/>
            <person name="Hua S.X."/>
        </authorList>
    </citation>
    <scope>NUCLEOTIDE SEQUENCE [LARGE SCALE GENOMIC DNA]</scope>
    <source>
        <strain evidence="3">h7</strain>
    </source>
</reference>
<evidence type="ECO:0000256" key="1">
    <source>
        <dbReference type="SAM" id="MobiDB-lite"/>
    </source>
</evidence>
<protein>
    <submittedName>
        <fullName evidence="2">Uncharacterized protein</fullName>
    </submittedName>
</protein>
<accession>A0A0C3C7G3</accession>
<feature type="compositionally biased region" description="Basic and acidic residues" evidence="1">
    <location>
        <begin position="11"/>
        <end position="20"/>
    </location>
</feature>
<dbReference type="EMBL" id="KN831773">
    <property type="protein sequence ID" value="KIM44815.1"/>
    <property type="molecule type" value="Genomic_DNA"/>
</dbReference>
<feature type="compositionally biased region" description="Low complexity" evidence="1">
    <location>
        <begin position="420"/>
        <end position="429"/>
    </location>
</feature>
<evidence type="ECO:0000313" key="2">
    <source>
        <dbReference type="EMBL" id="KIM44815.1"/>
    </source>
</evidence>
<feature type="compositionally biased region" description="Basic residues" evidence="1">
    <location>
        <begin position="61"/>
        <end position="71"/>
    </location>
</feature>
<feature type="region of interest" description="Disordered" evidence="1">
    <location>
        <begin position="857"/>
        <end position="880"/>
    </location>
</feature>
<feature type="compositionally biased region" description="Acidic residues" evidence="1">
    <location>
        <begin position="451"/>
        <end position="473"/>
    </location>
</feature>
<reference evidence="3" key="2">
    <citation type="submission" date="2015-01" db="EMBL/GenBank/DDBJ databases">
        <title>Evolutionary Origins and Diversification of the Mycorrhizal Mutualists.</title>
        <authorList>
            <consortium name="DOE Joint Genome Institute"/>
            <consortium name="Mycorrhizal Genomics Consortium"/>
            <person name="Kohler A."/>
            <person name="Kuo A."/>
            <person name="Nagy L.G."/>
            <person name="Floudas D."/>
            <person name="Copeland A."/>
            <person name="Barry K.W."/>
            <person name="Cichocki N."/>
            <person name="Veneault-Fourrey C."/>
            <person name="LaButti K."/>
            <person name="Lindquist E.A."/>
            <person name="Lipzen A."/>
            <person name="Lundell T."/>
            <person name="Morin E."/>
            <person name="Murat C."/>
            <person name="Riley R."/>
            <person name="Ohm R."/>
            <person name="Sun H."/>
            <person name="Tunlid A."/>
            <person name="Henrissat B."/>
            <person name="Grigoriev I.V."/>
            <person name="Hibbett D.S."/>
            <person name="Martin F."/>
        </authorList>
    </citation>
    <scope>NUCLEOTIDE SEQUENCE [LARGE SCALE GENOMIC DNA]</scope>
    <source>
        <strain evidence="3">h7</strain>
    </source>
</reference>